<comment type="catalytic activity">
    <reaction evidence="3">
        <text>L-methionine sulfoximine + acetyl-CoA = N-acetyl-L-methionine sulfoximine + CoA + H(+)</text>
        <dbReference type="Rhea" id="RHEA:47660"/>
        <dbReference type="ChEBI" id="CHEBI:15378"/>
        <dbReference type="ChEBI" id="CHEBI:57287"/>
        <dbReference type="ChEBI" id="CHEBI:57288"/>
        <dbReference type="ChEBI" id="CHEBI:87826"/>
        <dbReference type="ChEBI" id="CHEBI:87827"/>
    </reaction>
</comment>
<dbReference type="PATRIC" id="fig|911238.3.peg.940"/>
<organism evidence="6 7">
    <name type="scientific">Staphylococcus simiae CCM 7213 = CCUG 51256</name>
    <dbReference type="NCBI Taxonomy" id="911238"/>
    <lineage>
        <taxon>Bacteria</taxon>
        <taxon>Bacillati</taxon>
        <taxon>Bacillota</taxon>
        <taxon>Bacilli</taxon>
        <taxon>Bacillales</taxon>
        <taxon>Staphylococcaceae</taxon>
        <taxon>Staphylococcus</taxon>
    </lineage>
</organism>
<keyword evidence="2" id="KW-0012">Acyltransferase</keyword>
<evidence type="ECO:0000313" key="7">
    <source>
        <dbReference type="Proteomes" id="UP000005413"/>
    </source>
</evidence>
<reference evidence="6 7" key="1">
    <citation type="journal article" date="2012" name="BMC Genomics">
        <title>Comparative genomic analysis of the genus Staphylococcus including Staphylococcus aureus and its newly described sister species Staphylococcus simiae.</title>
        <authorList>
            <person name="Suzuki H."/>
            <person name="Lefebure T."/>
            <person name="Pavinski Bitar P."/>
            <person name="Stanhope M.J."/>
        </authorList>
    </citation>
    <scope>NUCLEOTIDE SEQUENCE [LARGE SCALE GENOMIC DNA]</scope>
    <source>
        <strain evidence="6 7">CCM 7213</strain>
    </source>
</reference>
<dbReference type="InterPro" id="IPR016181">
    <property type="entry name" value="Acyl_CoA_acyltransferase"/>
</dbReference>
<dbReference type="Proteomes" id="UP000005413">
    <property type="component" value="Unassembled WGS sequence"/>
</dbReference>
<sequence>MIRQANKDDLPYILTIYNDAIINTTAVYTYDAQTLEERQTWFNNKTQAKEPVFVYLHNNQVVGFATYGPFRNWPAYQYTVEHSIYVDPTAKGQGIASKLLQHLIQYATNAGYRMMIAGIDASNEASINLHHKFNFDYAGTLSHVGYKFDRWLDLAFYQLDLAK</sequence>
<evidence type="ECO:0000313" key="6">
    <source>
        <dbReference type="EMBL" id="EHJ08152.1"/>
    </source>
</evidence>
<name>G5JI35_9STAP</name>
<evidence type="ECO:0000256" key="2">
    <source>
        <dbReference type="ARBA" id="ARBA00023315"/>
    </source>
</evidence>
<evidence type="ECO:0000256" key="1">
    <source>
        <dbReference type="ARBA" id="ARBA00022679"/>
    </source>
</evidence>
<comment type="catalytic activity">
    <reaction evidence="4">
        <text>L-methionine sulfone + acetyl-CoA = N-acetyl-L-methionine sulfone + CoA + H(+)</text>
        <dbReference type="Rhea" id="RHEA:47656"/>
        <dbReference type="ChEBI" id="CHEBI:15378"/>
        <dbReference type="ChEBI" id="CHEBI:57287"/>
        <dbReference type="ChEBI" id="CHEBI:57288"/>
        <dbReference type="ChEBI" id="CHEBI:87824"/>
        <dbReference type="ChEBI" id="CHEBI:87825"/>
    </reaction>
</comment>
<evidence type="ECO:0000259" key="5">
    <source>
        <dbReference type="PROSITE" id="PS51186"/>
    </source>
</evidence>
<dbReference type="CDD" id="cd04301">
    <property type="entry name" value="NAT_SF"/>
    <property type="match status" value="1"/>
</dbReference>
<keyword evidence="7" id="KW-1185">Reference proteome</keyword>
<evidence type="ECO:0000256" key="4">
    <source>
        <dbReference type="ARBA" id="ARBA00051334"/>
    </source>
</evidence>
<dbReference type="PANTHER" id="PTHR43072">
    <property type="entry name" value="N-ACETYLTRANSFERASE"/>
    <property type="match status" value="1"/>
</dbReference>
<gene>
    <name evidence="6" type="ORF">SS7213T_05586</name>
</gene>
<protein>
    <recommendedName>
        <fullName evidence="5">N-acetyltransferase domain-containing protein</fullName>
    </recommendedName>
</protein>
<dbReference type="PANTHER" id="PTHR43072:SF23">
    <property type="entry name" value="UPF0039 PROTEIN C11D3.02C"/>
    <property type="match status" value="1"/>
</dbReference>
<dbReference type="AlphaFoldDB" id="G5JI35"/>
<comment type="caution">
    <text evidence="6">The sequence shown here is derived from an EMBL/GenBank/DDBJ whole genome shotgun (WGS) entry which is preliminary data.</text>
</comment>
<proteinExistence type="predicted"/>
<keyword evidence="1" id="KW-0808">Transferase</keyword>
<dbReference type="GO" id="GO:0016747">
    <property type="term" value="F:acyltransferase activity, transferring groups other than amino-acyl groups"/>
    <property type="evidence" value="ECO:0007669"/>
    <property type="project" value="InterPro"/>
</dbReference>
<feature type="domain" description="N-acetyltransferase" evidence="5">
    <location>
        <begin position="1"/>
        <end position="163"/>
    </location>
</feature>
<dbReference type="FunFam" id="3.40.630.30:FF:000026">
    <property type="entry name" value="Phosphinothricin acetyltransferase"/>
    <property type="match status" value="1"/>
</dbReference>
<evidence type="ECO:0000256" key="3">
    <source>
        <dbReference type="ARBA" id="ARBA00050603"/>
    </source>
</evidence>
<accession>G5JI35</accession>
<dbReference type="EMBL" id="AEUN01000382">
    <property type="protein sequence ID" value="EHJ08152.1"/>
    <property type="molecule type" value="Genomic_DNA"/>
</dbReference>
<dbReference type="InterPro" id="IPR000182">
    <property type="entry name" value="GNAT_dom"/>
</dbReference>
<dbReference type="SUPFAM" id="SSF55729">
    <property type="entry name" value="Acyl-CoA N-acyltransferases (Nat)"/>
    <property type="match status" value="1"/>
</dbReference>
<dbReference type="Pfam" id="PF00583">
    <property type="entry name" value="Acetyltransf_1"/>
    <property type="match status" value="1"/>
</dbReference>
<dbReference type="Gene3D" id="3.40.630.30">
    <property type="match status" value="1"/>
</dbReference>
<dbReference type="PROSITE" id="PS51186">
    <property type="entry name" value="GNAT"/>
    <property type="match status" value="1"/>
</dbReference>
<dbReference type="RefSeq" id="WP_002463426.1">
    <property type="nucleotide sequence ID" value="NZ_AEUN01000382.1"/>
</dbReference>
<dbReference type="OrthoDB" id="9798006at2"/>